<dbReference type="InterPro" id="IPR003593">
    <property type="entry name" value="AAA+_ATPase"/>
</dbReference>
<dbReference type="PANTHER" id="PTHR43297:SF14">
    <property type="entry name" value="ATPASE AAA-TYPE CORE DOMAIN-CONTAINING PROTEIN"/>
    <property type="match status" value="1"/>
</dbReference>
<dbReference type="PROSITE" id="PS50893">
    <property type="entry name" value="ABC_TRANSPORTER_2"/>
    <property type="match status" value="1"/>
</dbReference>
<keyword evidence="9" id="KW-0472">Membrane</keyword>
<protein>
    <submittedName>
        <fullName evidence="11">ABC transporter ATP-binding protein</fullName>
    </submittedName>
</protein>
<evidence type="ECO:0000256" key="3">
    <source>
        <dbReference type="ARBA" id="ARBA00022448"/>
    </source>
</evidence>
<name>A0ABR7NNJ8_9FIRM</name>
<evidence type="ECO:0000256" key="6">
    <source>
        <dbReference type="ARBA" id="ARBA00022741"/>
    </source>
</evidence>
<dbReference type="GO" id="GO:0005524">
    <property type="term" value="F:ATP binding"/>
    <property type="evidence" value="ECO:0007669"/>
    <property type="project" value="UniProtKB-KW"/>
</dbReference>
<keyword evidence="5" id="KW-0997">Cell inner membrane</keyword>
<proteinExistence type="inferred from homology"/>
<keyword evidence="7 11" id="KW-0067">ATP-binding</keyword>
<dbReference type="InterPro" id="IPR017871">
    <property type="entry name" value="ABC_transporter-like_CS"/>
</dbReference>
<dbReference type="Pfam" id="PF08352">
    <property type="entry name" value="oligo_HPY"/>
    <property type="match status" value="1"/>
</dbReference>
<evidence type="ECO:0000259" key="10">
    <source>
        <dbReference type="PROSITE" id="PS50893"/>
    </source>
</evidence>
<dbReference type="CDD" id="cd03257">
    <property type="entry name" value="ABC_NikE_OppD_transporters"/>
    <property type="match status" value="1"/>
</dbReference>
<dbReference type="Pfam" id="PF00005">
    <property type="entry name" value="ABC_tran"/>
    <property type="match status" value="1"/>
</dbReference>
<evidence type="ECO:0000256" key="8">
    <source>
        <dbReference type="ARBA" id="ARBA00022967"/>
    </source>
</evidence>
<evidence type="ECO:0000256" key="2">
    <source>
        <dbReference type="ARBA" id="ARBA00005417"/>
    </source>
</evidence>
<keyword evidence="8" id="KW-1278">Translocase</keyword>
<evidence type="ECO:0000313" key="11">
    <source>
        <dbReference type="EMBL" id="MBC8597685.1"/>
    </source>
</evidence>
<dbReference type="PROSITE" id="PS00211">
    <property type="entry name" value="ABC_TRANSPORTER_1"/>
    <property type="match status" value="1"/>
</dbReference>
<keyword evidence="4" id="KW-1003">Cell membrane</keyword>
<dbReference type="InterPro" id="IPR013563">
    <property type="entry name" value="Oligopep_ABC_C"/>
</dbReference>
<evidence type="ECO:0000256" key="1">
    <source>
        <dbReference type="ARBA" id="ARBA00004202"/>
    </source>
</evidence>
<keyword evidence="3" id="KW-0813">Transport</keyword>
<evidence type="ECO:0000256" key="9">
    <source>
        <dbReference type="ARBA" id="ARBA00023136"/>
    </source>
</evidence>
<dbReference type="InterPro" id="IPR003439">
    <property type="entry name" value="ABC_transporter-like_ATP-bd"/>
</dbReference>
<gene>
    <name evidence="11" type="ORF">H8708_00285</name>
</gene>
<dbReference type="Gene3D" id="3.40.50.300">
    <property type="entry name" value="P-loop containing nucleotide triphosphate hydrolases"/>
    <property type="match status" value="1"/>
</dbReference>
<dbReference type="EMBL" id="JACRTJ010000001">
    <property type="protein sequence ID" value="MBC8597685.1"/>
    <property type="molecule type" value="Genomic_DNA"/>
</dbReference>
<dbReference type="PANTHER" id="PTHR43297">
    <property type="entry name" value="OLIGOPEPTIDE TRANSPORT ATP-BINDING PROTEIN APPD"/>
    <property type="match status" value="1"/>
</dbReference>
<dbReference type="RefSeq" id="WP_262426600.1">
    <property type="nucleotide sequence ID" value="NZ_JACRTJ010000001.1"/>
</dbReference>
<dbReference type="Proteomes" id="UP000647491">
    <property type="component" value="Unassembled WGS sequence"/>
</dbReference>
<sequence length="336" mass="37406">MEEQKDMVLEVENLNVKFVMEEETVEAVNNISLHIKKGETLGLVGETGAGKTTTALSIMRLVDSPPGVLECDKLEVCGQDVMGMSITELEHIRGGLVSMIFQDPMTSLNPVFTVGQQIAESLERHEHLNKNDAWKKAEDMLELVGIPRERAIEYPHQFSGGMKQRVIIAIALACSPQLLIADEPTTALDVTIQAQILQLMRELKQKKDTSMIMITHDLGIVAETCDRVAVMYAGKIIEEGNLEEVFNHTLHPYTEGLFNSLPNIKNRRSKLEPIRGLMPDPTNLPRGCAFAPRCNYATDACRERRPELVSFGGTHKAACLAYENPDFHIERGKKNG</sequence>
<organism evidence="11 12">
    <name type="scientific">Enterocloster hominis</name>
    <name type="common">ex Liu et al. 2021</name>
    <dbReference type="NCBI Taxonomy" id="2763663"/>
    <lineage>
        <taxon>Bacteria</taxon>
        <taxon>Bacillati</taxon>
        <taxon>Bacillota</taxon>
        <taxon>Clostridia</taxon>
        <taxon>Lachnospirales</taxon>
        <taxon>Lachnospiraceae</taxon>
        <taxon>Enterocloster</taxon>
    </lineage>
</organism>
<keyword evidence="6" id="KW-0547">Nucleotide-binding</keyword>
<dbReference type="SUPFAM" id="SSF52540">
    <property type="entry name" value="P-loop containing nucleoside triphosphate hydrolases"/>
    <property type="match status" value="1"/>
</dbReference>
<dbReference type="InterPro" id="IPR050388">
    <property type="entry name" value="ABC_Ni/Peptide_Import"/>
</dbReference>
<dbReference type="InterPro" id="IPR027417">
    <property type="entry name" value="P-loop_NTPase"/>
</dbReference>
<reference evidence="11 12" key="1">
    <citation type="submission" date="2020-08" db="EMBL/GenBank/DDBJ databases">
        <title>Genome public.</title>
        <authorList>
            <person name="Liu C."/>
            <person name="Sun Q."/>
        </authorList>
    </citation>
    <scope>NUCLEOTIDE SEQUENCE [LARGE SCALE GENOMIC DNA]</scope>
    <source>
        <strain evidence="11 12">BX10</strain>
    </source>
</reference>
<feature type="domain" description="ABC transporter" evidence="10">
    <location>
        <begin position="9"/>
        <end position="258"/>
    </location>
</feature>
<comment type="caution">
    <text evidence="11">The sequence shown here is derived from an EMBL/GenBank/DDBJ whole genome shotgun (WGS) entry which is preliminary data.</text>
</comment>
<evidence type="ECO:0000256" key="5">
    <source>
        <dbReference type="ARBA" id="ARBA00022519"/>
    </source>
</evidence>
<evidence type="ECO:0000256" key="4">
    <source>
        <dbReference type="ARBA" id="ARBA00022475"/>
    </source>
</evidence>
<comment type="similarity">
    <text evidence="2">Belongs to the ABC transporter superfamily.</text>
</comment>
<keyword evidence="12" id="KW-1185">Reference proteome</keyword>
<dbReference type="SMART" id="SM00382">
    <property type="entry name" value="AAA"/>
    <property type="match status" value="1"/>
</dbReference>
<comment type="subcellular location">
    <subcellularLocation>
        <location evidence="1">Cell membrane</location>
        <topology evidence="1">Peripheral membrane protein</topology>
    </subcellularLocation>
</comment>
<evidence type="ECO:0000313" key="12">
    <source>
        <dbReference type="Proteomes" id="UP000647491"/>
    </source>
</evidence>
<accession>A0ABR7NNJ8</accession>
<evidence type="ECO:0000256" key="7">
    <source>
        <dbReference type="ARBA" id="ARBA00022840"/>
    </source>
</evidence>
<dbReference type="NCBIfam" id="TIGR01727">
    <property type="entry name" value="oligo_HPY"/>
    <property type="match status" value="1"/>
</dbReference>